<evidence type="ECO:0000313" key="5">
    <source>
        <dbReference type="EMBL" id="GLL09770.1"/>
    </source>
</evidence>
<keyword evidence="6" id="KW-1185">Reference proteome</keyword>
<dbReference type="InterPro" id="IPR003439">
    <property type="entry name" value="ABC_transporter-like_ATP-bd"/>
</dbReference>
<dbReference type="PANTHER" id="PTHR45772">
    <property type="entry name" value="CONSERVED COMPONENT OF ABC TRANSPORTER FOR NATURAL AMINO ACIDS-RELATED"/>
    <property type="match status" value="1"/>
</dbReference>
<dbReference type="SUPFAM" id="SSF52540">
    <property type="entry name" value="P-loop containing nucleoside triphosphate hydrolases"/>
    <property type="match status" value="1"/>
</dbReference>
<dbReference type="EMBL" id="BSFQ01000003">
    <property type="protein sequence ID" value="GLL09770.1"/>
    <property type="molecule type" value="Genomic_DNA"/>
</dbReference>
<dbReference type="InterPro" id="IPR032823">
    <property type="entry name" value="BCA_ABC_TP_C"/>
</dbReference>
<evidence type="ECO:0000256" key="1">
    <source>
        <dbReference type="ARBA" id="ARBA00022448"/>
    </source>
</evidence>
<name>A0A9W6L0A0_9PSEU</name>
<dbReference type="Pfam" id="PF12399">
    <property type="entry name" value="BCA_ABC_TP_C"/>
    <property type="match status" value="1"/>
</dbReference>
<gene>
    <name evidence="5" type="ORF">GCM10017577_09100</name>
</gene>
<dbReference type="InterPro" id="IPR027417">
    <property type="entry name" value="P-loop_NTPase"/>
</dbReference>
<dbReference type="SMART" id="SM00382">
    <property type="entry name" value="AAA"/>
    <property type="match status" value="1"/>
</dbReference>
<dbReference type="GO" id="GO:0005886">
    <property type="term" value="C:plasma membrane"/>
    <property type="evidence" value="ECO:0007669"/>
    <property type="project" value="TreeGrafter"/>
</dbReference>
<evidence type="ECO:0000256" key="2">
    <source>
        <dbReference type="ARBA" id="ARBA00022741"/>
    </source>
</evidence>
<keyword evidence="3 5" id="KW-0067">ATP-binding</keyword>
<dbReference type="GO" id="GO:0016887">
    <property type="term" value="F:ATP hydrolysis activity"/>
    <property type="evidence" value="ECO:0007669"/>
    <property type="project" value="InterPro"/>
</dbReference>
<dbReference type="Proteomes" id="UP001143463">
    <property type="component" value="Unassembled WGS sequence"/>
</dbReference>
<keyword evidence="2" id="KW-0547">Nucleotide-binding</keyword>
<dbReference type="InterPro" id="IPR003593">
    <property type="entry name" value="AAA+_ATPase"/>
</dbReference>
<protein>
    <submittedName>
        <fullName evidence="5">ABC transporter ATP-binding protein</fullName>
    </submittedName>
</protein>
<evidence type="ECO:0000259" key="4">
    <source>
        <dbReference type="PROSITE" id="PS50893"/>
    </source>
</evidence>
<dbReference type="GO" id="GO:0005524">
    <property type="term" value="F:ATP binding"/>
    <property type="evidence" value="ECO:0007669"/>
    <property type="project" value="UniProtKB-KW"/>
</dbReference>
<dbReference type="RefSeq" id="WP_051737186.1">
    <property type="nucleotide sequence ID" value="NZ_BAAAUZ010000011.1"/>
</dbReference>
<dbReference type="PROSITE" id="PS50893">
    <property type="entry name" value="ABC_TRANSPORTER_2"/>
    <property type="match status" value="1"/>
</dbReference>
<dbReference type="Gene3D" id="3.40.50.300">
    <property type="entry name" value="P-loop containing nucleotide triphosphate hydrolases"/>
    <property type="match status" value="1"/>
</dbReference>
<comment type="caution">
    <text evidence="5">The sequence shown here is derived from an EMBL/GenBank/DDBJ whole genome shotgun (WGS) entry which is preliminary data.</text>
</comment>
<proteinExistence type="predicted"/>
<reference evidence="5" key="1">
    <citation type="journal article" date="2014" name="Int. J. Syst. Evol. Microbiol.">
        <title>Complete genome sequence of Corynebacterium casei LMG S-19264T (=DSM 44701T), isolated from a smear-ripened cheese.</title>
        <authorList>
            <consortium name="US DOE Joint Genome Institute (JGI-PGF)"/>
            <person name="Walter F."/>
            <person name="Albersmeier A."/>
            <person name="Kalinowski J."/>
            <person name="Ruckert C."/>
        </authorList>
    </citation>
    <scope>NUCLEOTIDE SEQUENCE</scope>
    <source>
        <strain evidence="5">VKM Ac-1069</strain>
    </source>
</reference>
<organism evidence="5 6">
    <name type="scientific">Pseudonocardia halophobica</name>
    <dbReference type="NCBI Taxonomy" id="29401"/>
    <lineage>
        <taxon>Bacteria</taxon>
        <taxon>Bacillati</taxon>
        <taxon>Actinomycetota</taxon>
        <taxon>Actinomycetes</taxon>
        <taxon>Pseudonocardiales</taxon>
        <taxon>Pseudonocardiaceae</taxon>
        <taxon>Pseudonocardia</taxon>
    </lineage>
</organism>
<keyword evidence="1" id="KW-0813">Transport</keyword>
<sequence>MTESTIDPIPEPVLDAAAVDMRFGGVRALDQVSITMAPGQWTGLIGPNGSGKTTLLNVLSGIYLATSGTVRLDGVDITKVGPQAVAKRGLVRTFQHPQLAETLTIQENVLLGADLARRRRVRTGNAAVDEDALAMLERFHCAEFASQLPAAVPYGVRKMAELARAVLADPLVLLLDEPAAGLSREERAELVEALGTVRREHPQLAVCLVEHDVRLVAAVCERMQALNFGKVLTSGTSAQVLANEEVRVAYLGRSAAKFDVEVAP</sequence>
<dbReference type="InterPro" id="IPR051120">
    <property type="entry name" value="ABC_AA/LPS_Transport"/>
</dbReference>
<reference evidence="5" key="2">
    <citation type="submission" date="2023-01" db="EMBL/GenBank/DDBJ databases">
        <authorList>
            <person name="Sun Q."/>
            <person name="Evtushenko L."/>
        </authorList>
    </citation>
    <scope>NUCLEOTIDE SEQUENCE</scope>
    <source>
        <strain evidence="5">VKM Ac-1069</strain>
    </source>
</reference>
<dbReference type="AlphaFoldDB" id="A0A9W6L0A0"/>
<feature type="domain" description="ABC transporter" evidence="4">
    <location>
        <begin position="14"/>
        <end position="253"/>
    </location>
</feature>
<accession>A0A9W6L0A0</accession>
<evidence type="ECO:0000313" key="6">
    <source>
        <dbReference type="Proteomes" id="UP001143463"/>
    </source>
</evidence>
<dbReference type="Pfam" id="PF00005">
    <property type="entry name" value="ABC_tran"/>
    <property type="match status" value="1"/>
</dbReference>
<evidence type="ECO:0000256" key="3">
    <source>
        <dbReference type="ARBA" id="ARBA00022840"/>
    </source>
</evidence>